<dbReference type="FunFam" id="1.10.268.10:FF:000001">
    <property type="entry name" value="DNA gyrase subunit A"/>
    <property type="match status" value="1"/>
</dbReference>
<comment type="subcellular location">
    <subcellularLocation>
        <location evidence="8">Cytoplasm</location>
    </subcellularLocation>
</comment>
<dbReference type="InterPro" id="IPR035516">
    <property type="entry name" value="Gyrase/topoIV_suA_C"/>
</dbReference>
<dbReference type="InterPro" id="IPR013758">
    <property type="entry name" value="Topo_IIA_A/C_ab"/>
</dbReference>
<feature type="compositionally biased region" description="Basic and acidic residues" evidence="11">
    <location>
        <begin position="36"/>
        <end position="49"/>
    </location>
</feature>
<evidence type="ECO:0000256" key="5">
    <source>
        <dbReference type="ARBA" id="ARBA00023029"/>
    </source>
</evidence>
<dbReference type="Proteomes" id="UP000292373">
    <property type="component" value="Unassembled WGS sequence"/>
</dbReference>
<dbReference type="GO" id="GO:0003677">
    <property type="term" value="F:DNA binding"/>
    <property type="evidence" value="ECO:0007669"/>
    <property type="project" value="UniProtKB-UniRule"/>
</dbReference>
<dbReference type="InterPro" id="IPR002205">
    <property type="entry name" value="Topo_IIA_dom_A"/>
</dbReference>
<keyword evidence="10" id="KW-0175">Coiled coil</keyword>
<evidence type="ECO:0000256" key="6">
    <source>
        <dbReference type="ARBA" id="ARBA00023125"/>
    </source>
</evidence>
<dbReference type="InterPro" id="IPR013757">
    <property type="entry name" value="Topo_IIA_A_a_sf"/>
</dbReference>
<dbReference type="GO" id="GO:0005694">
    <property type="term" value="C:chromosome"/>
    <property type="evidence" value="ECO:0007669"/>
    <property type="project" value="InterPro"/>
</dbReference>
<dbReference type="FunFam" id="3.30.1360.40:FF:000002">
    <property type="entry name" value="DNA gyrase subunit A"/>
    <property type="match status" value="1"/>
</dbReference>
<dbReference type="AlphaFoldDB" id="A0A4Q9KBV0"/>
<dbReference type="PROSITE" id="PS52040">
    <property type="entry name" value="TOPO_IIA"/>
    <property type="match status" value="1"/>
</dbReference>
<evidence type="ECO:0000256" key="1">
    <source>
        <dbReference type="ARBA" id="ARBA00000185"/>
    </source>
</evidence>
<organism evidence="13 14">
    <name type="scientific">Propioniciclava sinopodophylli</name>
    <dbReference type="NCBI Taxonomy" id="1837344"/>
    <lineage>
        <taxon>Bacteria</taxon>
        <taxon>Bacillati</taxon>
        <taxon>Actinomycetota</taxon>
        <taxon>Actinomycetes</taxon>
        <taxon>Propionibacteriales</taxon>
        <taxon>Propionibacteriaceae</taxon>
        <taxon>Propioniciclava</taxon>
    </lineage>
</organism>
<evidence type="ECO:0000256" key="7">
    <source>
        <dbReference type="ARBA" id="ARBA00023235"/>
    </source>
</evidence>
<keyword evidence="8" id="KW-0963">Cytoplasm</keyword>
<evidence type="ECO:0000259" key="12">
    <source>
        <dbReference type="PROSITE" id="PS52040"/>
    </source>
</evidence>
<comment type="subunit">
    <text evidence="8">Heterotetramer, composed of two GyrA and two GyrB chains. In the heterotetramer, GyrA contains the active site tyrosine that forms a transient covalent intermediate with DNA, while GyrB binds cofactors and catalyzes ATP hydrolysis.</text>
</comment>
<dbReference type="GO" id="GO:0009330">
    <property type="term" value="C:DNA topoisomerase type II (double strand cut, ATP-hydrolyzing) complex"/>
    <property type="evidence" value="ECO:0007669"/>
    <property type="project" value="TreeGrafter"/>
</dbReference>
<dbReference type="InterPro" id="IPR013760">
    <property type="entry name" value="Topo_IIA-like_dom_sf"/>
</dbReference>
<evidence type="ECO:0000256" key="3">
    <source>
        <dbReference type="ARBA" id="ARBA00022741"/>
    </source>
</evidence>
<feature type="region of interest" description="Disordered" evidence="11">
    <location>
        <begin position="1"/>
        <end position="49"/>
    </location>
</feature>
<dbReference type="SUPFAM" id="SSF101904">
    <property type="entry name" value="GyrA/ParC C-terminal domain-like"/>
    <property type="match status" value="1"/>
</dbReference>
<evidence type="ECO:0000256" key="8">
    <source>
        <dbReference type="HAMAP-Rule" id="MF_01897"/>
    </source>
</evidence>
<evidence type="ECO:0000256" key="11">
    <source>
        <dbReference type="SAM" id="MobiDB-lite"/>
    </source>
</evidence>
<feature type="domain" description="Topo IIA-type catalytic" evidence="12">
    <location>
        <begin position="95"/>
        <end position="564"/>
    </location>
</feature>
<gene>
    <name evidence="8 13" type="primary">gyrA</name>
    <name evidence="13" type="ORF">ET989_10965</name>
</gene>
<dbReference type="NCBIfam" id="NF004044">
    <property type="entry name" value="PRK05561.1"/>
    <property type="match status" value="1"/>
</dbReference>
<comment type="function">
    <text evidence="8">A type II topoisomerase that negatively supercoils closed circular double-stranded (ds) DNA in an ATP-dependent manner to modulate DNA topology and maintain chromosomes in an underwound state. Negative supercoiling favors strand separation, and DNA replication, transcription, recombination and repair, all of which involve strand separation. Also able to catalyze the interconversion of other topological isomers of dsDNA rings, including catenanes and knotted rings. Type II topoisomerases break and join 2 DNA strands simultaneously in an ATP-dependent manner.</text>
</comment>
<feature type="short sequence motif" description="GyrA-box" evidence="8">
    <location>
        <begin position="591"/>
        <end position="597"/>
    </location>
</feature>
<dbReference type="GO" id="GO:0005737">
    <property type="term" value="C:cytoplasm"/>
    <property type="evidence" value="ECO:0007669"/>
    <property type="project" value="UniProtKB-SubCell"/>
</dbReference>
<dbReference type="SUPFAM" id="SSF56719">
    <property type="entry name" value="Type II DNA topoisomerase"/>
    <property type="match status" value="1"/>
</dbReference>
<feature type="compositionally biased region" description="Polar residues" evidence="11">
    <location>
        <begin position="1"/>
        <end position="10"/>
    </location>
</feature>
<evidence type="ECO:0000256" key="10">
    <source>
        <dbReference type="SAM" id="Coils"/>
    </source>
</evidence>
<dbReference type="GO" id="GO:0006261">
    <property type="term" value="P:DNA-templated DNA replication"/>
    <property type="evidence" value="ECO:0007669"/>
    <property type="project" value="UniProtKB-UniRule"/>
</dbReference>
<comment type="caution">
    <text evidence="13">The sequence shown here is derived from an EMBL/GenBank/DDBJ whole genome shotgun (WGS) entry which is preliminary data.</text>
</comment>
<evidence type="ECO:0000256" key="9">
    <source>
        <dbReference type="PROSITE-ProRule" id="PRU01384"/>
    </source>
</evidence>
<proteinExistence type="inferred from homology"/>
<evidence type="ECO:0000313" key="14">
    <source>
        <dbReference type="Proteomes" id="UP000292373"/>
    </source>
</evidence>
<dbReference type="GO" id="GO:0005524">
    <property type="term" value="F:ATP binding"/>
    <property type="evidence" value="ECO:0007669"/>
    <property type="project" value="UniProtKB-UniRule"/>
</dbReference>
<feature type="compositionally biased region" description="Low complexity" evidence="11">
    <location>
        <begin position="899"/>
        <end position="930"/>
    </location>
</feature>
<dbReference type="SMART" id="SM00434">
    <property type="entry name" value="TOP4c"/>
    <property type="match status" value="1"/>
</dbReference>
<dbReference type="HAMAP" id="MF_01897">
    <property type="entry name" value="GyrA"/>
    <property type="match status" value="1"/>
</dbReference>
<feature type="active site" description="O-(5'-phospho-DNA)-tyrosine intermediate" evidence="8 9">
    <location>
        <position position="183"/>
    </location>
</feature>
<protein>
    <recommendedName>
        <fullName evidence="8">DNA gyrase subunit A</fullName>
        <ecNumber evidence="8">5.6.2.2</ecNumber>
    </recommendedName>
</protein>
<dbReference type="InterPro" id="IPR005743">
    <property type="entry name" value="GyrA"/>
</dbReference>
<name>A0A4Q9KBV0_9ACTN</name>
<accession>A0A4Q9KBV0</accession>
<evidence type="ECO:0000256" key="4">
    <source>
        <dbReference type="ARBA" id="ARBA00022840"/>
    </source>
</evidence>
<keyword evidence="3 8" id="KW-0547">Nucleotide-binding</keyword>
<dbReference type="InterPro" id="IPR006691">
    <property type="entry name" value="GyrA/parC_rep"/>
</dbReference>
<sequence length="939" mass="103266">MSDTPTSPGTPNEPEAQDPPVSPDSPPEVSDAINEQLDKHDAFTPDPGERPVAAVASDKDAIVELSGKVEEIDLNEEIQKSYLDYAMSVIVGRALPDVRDGLKPVHRRVLYTMYDGGYRPDRGWNKCSRIVGDVMGKYHPHGDTAIYDTLVRLAQPWVMRHKLVDGQGNFGSPGNDGAAAMRYTESKMNPLAMEMVRDIDENTVDFQPNYDNKDTEPTVLPARFPNLLVNGSTGIAVGMATNIPPHNLIEVNGAVQWMLAHPEASKEENLAACLQHIQGPDFPNGALIVGRKGIEDAYRTGRGLVTMRAVIEIEEDSKGRTSLVVTELPHMCNPDNLALKIAELVNSGRLTGIADIRDDSSARTGQRLVIVLKRDAQPRVVMNNLYKFTPLQDTFGCNMLALVDSVPRTLRIDQFLGYWLRHQVQVIQRRTQFRLEKLEQDAHLLRGLVKALNMLDEVIALIRASRTAEDAREGLKSLLDIDDDQANNILNTQLRRLAAMEIQKIVERLAEMERQIEDLKDILAKPERQREIISTELQEITDKYGDERRTRIIAADGDLSDEDFIPDEDMVVTITYGGYVKRTRSDQYRVQRRGGKGVRGASLRSEDEVQHLFTASSHHWLLFFTNFGRVYRTKVWQLPEASRDAKGGHVAGLLSFLPDERIASVLTIRTYEDKPYLLLATKRGLVKKTDLSAYDSSRQAGLIAVNFREEDDELIGAAICSIEDDVLLVSKKGQAIRFRADDSQLRPMGRATSGVTGMRFRQAPGDSVAGDDRGGDELLSMAVIDADTPEDDRFVFTVTDGGFAKRTAVSEYRLQGRGGLGIKAMKLNEDRGSLVGGLVVSEDDEVIAIKQSGQVIRSSVSDVPAKGRDTMGVKFVGLTGDDTVTVIALYPEPEEPEVAEAGADAQVAEAADATEGAAAATVDAPDATDGVPGEEDSGD</sequence>
<keyword evidence="6 8" id="KW-0238">DNA-binding</keyword>
<dbReference type="PANTHER" id="PTHR43493:SF5">
    <property type="entry name" value="DNA GYRASE SUBUNIT A, CHLOROPLASTIC_MITOCHONDRIAL"/>
    <property type="match status" value="1"/>
</dbReference>
<evidence type="ECO:0000313" key="13">
    <source>
        <dbReference type="EMBL" id="TBT83480.1"/>
    </source>
</evidence>
<comment type="similarity">
    <text evidence="2 8">Belongs to the type II topoisomerase GyrA/ParC subunit family.</text>
</comment>
<comment type="miscellaneous">
    <text evidence="8">Few gyrases are as efficient as E.coli at forming negative supercoils. Not all organisms have 2 type II topoisomerases; in organisms with a single type II topoisomerase this enzyme also has to decatenate newly replicated chromosomes.</text>
</comment>
<dbReference type="Gene3D" id="3.30.1360.40">
    <property type="match status" value="1"/>
</dbReference>
<dbReference type="OrthoDB" id="9806486at2"/>
<keyword evidence="5 8" id="KW-0799">Topoisomerase</keyword>
<comment type="catalytic activity">
    <reaction evidence="1 8 9">
        <text>ATP-dependent breakage, passage and rejoining of double-stranded DNA.</text>
        <dbReference type="EC" id="5.6.2.2"/>
    </reaction>
</comment>
<keyword evidence="7 8" id="KW-0413">Isomerase</keyword>
<dbReference type="Pfam" id="PF03989">
    <property type="entry name" value="DNA_gyraseA_C"/>
    <property type="match status" value="6"/>
</dbReference>
<dbReference type="Gene3D" id="3.90.199.10">
    <property type="entry name" value="Topoisomerase II, domain 5"/>
    <property type="match status" value="1"/>
</dbReference>
<evidence type="ECO:0000256" key="2">
    <source>
        <dbReference type="ARBA" id="ARBA00008263"/>
    </source>
</evidence>
<reference evidence="13 14" key="1">
    <citation type="submission" date="2019-01" db="EMBL/GenBank/DDBJ databases">
        <title>Lactibacter flavus gen. nov., sp. nov., a novel bacterium of the family Propionibacteriaceae isolated from raw milk and dairy products.</title>
        <authorList>
            <person name="Huptas C."/>
            <person name="Wenning M."/>
            <person name="Breitenwieser F."/>
            <person name="Doll E."/>
            <person name="Von Neubeck M."/>
            <person name="Busse H.-J."/>
            <person name="Scherer S."/>
        </authorList>
    </citation>
    <scope>NUCLEOTIDE SEQUENCE [LARGE SCALE GENOMIC DNA]</scope>
    <source>
        <strain evidence="13 14">KCTC 33808</strain>
    </source>
</reference>
<dbReference type="PANTHER" id="PTHR43493">
    <property type="entry name" value="DNA GYRASE/TOPOISOMERASE SUBUNIT A"/>
    <property type="match status" value="1"/>
</dbReference>
<dbReference type="RefSeq" id="WP_131168881.1">
    <property type="nucleotide sequence ID" value="NZ_SDMQ01000011.1"/>
</dbReference>
<dbReference type="GO" id="GO:0006265">
    <property type="term" value="P:DNA topological change"/>
    <property type="evidence" value="ECO:0007669"/>
    <property type="project" value="UniProtKB-UniRule"/>
</dbReference>
<dbReference type="EMBL" id="SDMQ01000011">
    <property type="protein sequence ID" value="TBT83480.1"/>
    <property type="molecule type" value="Genomic_DNA"/>
</dbReference>
<dbReference type="NCBIfam" id="TIGR01063">
    <property type="entry name" value="gyrA"/>
    <property type="match status" value="1"/>
</dbReference>
<keyword evidence="4 8" id="KW-0067">ATP-binding</keyword>
<dbReference type="Pfam" id="PF00521">
    <property type="entry name" value="DNA_topoisoIV"/>
    <property type="match status" value="1"/>
</dbReference>
<dbReference type="Gene3D" id="2.120.10.90">
    <property type="entry name" value="DNA gyrase/topoisomerase IV, subunit A, C-terminal"/>
    <property type="match status" value="1"/>
</dbReference>
<dbReference type="NCBIfam" id="NF004043">
    <property type="entry name" value="PRK05560.1"/>
    <property type="match status" value="1"/>
</dbReference>
<dbReference type="Gene3D" id="1.10.268.10">
    <property type="entry name" value="Topoisomerase, domain 3"/>
    <property type="match status" value="1"/>
</dbReference>
<dbReference type="InterPro" id="IPR050220">
    <property type="entry name" value="Type_II_DNA_Topoisomerases"/>
</dbReference>
<dbReference type="EC" id="5.6.2.2" evidence="8"/>
<dbReference type="CDD" id="cd00187">
    <property type="entry name" value="TOP4c"/>
    <property type="match status" value="1"/>
</dbReference>
<keyword evidence="14" id="KW-1185">Reference proteome</keyword>
<feature type="region of interest" description="Disordered" evidence="11">
    <location>
        <begin position="898"/>
        <end position="939"/>
    </location>
</feature>
<dbReference type="GO" id="GO:0034335">
    <property type="term" value="F:DNA negative supercoiling activity"/>
    <property type="evidence" value="ECO:0007669"/>
    <property type="project" value="UniProtKB-ARBA"/>
</dbReference>
<feature type="coiled-coil region" evidence="10">
    <location>
        <begin position="495"/>
        <end position="529"/>
    </location>
</feature>